<organism evidence="1 2">
    <name type="scientific">Candidatus Azambacteria bacterium RBG_16_47_10</name>
    <dbReference type="NCBI Taxonomy" id="1797292"/>
    <lineage>
        <taxon>Bacteria</taxon>
        <taxon>Candidatus Azamiibacteriota</taxon>
    </lineage>
</organism>
<comment type="caution">
    <text evidence="1">The sequence shown here is derived from an EMBL/GenBank/DDBJ whole genome shotgun (WGS) entry which is preliminary data.</text>
</comment>
<reference evidence="1 2" key="1">
    <citation type="journal article" date="2016" name="Nat. Commun.">
        <title>Thousands of microbial genomes shed light on interconnected biogeochemical processes in an aquifer system.</title>
        <authorList>
            <person name="Anantharaman K."/>
            <person name="Brown C.T."/>
            <person name="Hug L.A."/>
            <person name="Sharon I."/>
            <person name="Castelle C.J."/>
            <person name="Probst A.J."/>
            <person name="Thomas B.C."/>
            <person name="Singh A."/>
            <person name="Wilkins M.J."/>
            <person name="Karaoz U."/>
            <person name="Brodie E.L."/>
            <person name="Williams K.H."/>
            <person name="Hubbard S.S."/>
            <person name="Banfield J.F."/>
        </authorList>
    </citation>
    <scope>NUCLEOTIDE SEQUENCE [LARGE SCALE GENOMIC DNA]</scope>
</reference>
<name>A0A1F5AXU2_9BACT</name>
<proteinExistence type="predicted"/>
<dbReference type="AlphaFoldDB" id="A0A1F5AXU2"/>
<dbReference type="Proteomes" id="UP000176639">
    <property type="component" value="Unassembled WGS sequence"/>
</dbReference>
<protein>
    <submittedName>
        <fullName evidence="1">Uncharacterized protein</fullName>
    </submittedName>
</protein>
<accession>A0A1F5AXU2</accession>
<evidence type="ECO:0000313" key="2">
    <source>
        <dbReference type="Proteomes" id="UP000176639"/>
    </source>
</evidence>
<evidence type="ECO:0000313" key="1">
    <source>
        <dbReference type="EMBL" id="OGD23225.1"/>
    </source>
</evidence>
<gene>
    <name evidence="1" type="ORF">A2Z10_03780</name>
</gene>
<sequence length="123" mass="14047">MRFKAPKDDDRYSWTMHVVQKMMYYGISEGLVRRVINSPKRIEEGVAPNTIAVMQPTGGVHKKEVWVMYQPLKAVLKTKKPKLRIITAWRYPGVSPVRGSIPIPHDILLELMGSGDVQYAEPQ</sequence>
<dbReference type="EMBL" id="MEYI01000048">
    <property type="protein sequence ID" value="OGD23225.1"/>
    <property type="molecule type" value="Genomic_DNA"/>
</dbReference>